<reference evidence="3" key="1">
    <citation type="submission" date="2020-02" db="EMBL/GenBank/DDBJ databases">
        <authorList>
            <person name="Scholz U."/>
            <person name="Mascher M."/>
            <person name="Fiebig A."/>
        </authorList>
    </citation>
    <scope>NUCLEOTIDE SEQUENCE</scope>
</reference>
<feature type="signal peptide" evidence="1">
    <location>
        <begin position="1"/>
        <end position="27"/>
    </location>
</feature>
<dbReference type="Pfam" id="PF09117">
    <property type="entry name" value="MiAMP1"/>
    <property type="match status" value="1"/>
</dbReference>
<dbReference type="InterPro" id="IPR011024">
    <property type="entry name" value="G_crystallin-like"/>
</dbReference>
<dbReference type="InterPro" id="IPR015791">
    <property type="entry name" value="Antimic/Inh_G_crystallin-like"/>
</dbReference>
<sequence>MATMGKLAAAAALLVLLAVALIVPASASTLTVFPGPGCSGRSKDITGCGCFDLTGYQGGFHFVYTEEQEAVLYADRHCKNSYGTRFLDEETRYCRRFPFRSVEMVC</sequence>
<name>A0A7I8L661_SPIIN</name>
<dbReference type="GO" id="GO:0045926">
    <property type="term" value="P:negative regulation of growth"/>
    <property type="evidence" value="ECO:0007669"/>
    <property type="project" value="InterPro"/>
</dbReference>
<dbReference type="Proteomes" id="UP000663760">
    <property type="component" value="Chromosome 11"/>
</dbReference>
<dbReference type="InterPro" id="IPR015201">
    <property type="entry name" value="Antimicrobial_MiAMP1"/>
</dbReference>
<evidence type="ECO:0000313" key="2">
    <source>
        <dbReference type="EMBL" id="CAA2629395.1"/>
    </source>
</evidence>
<evidence type="ECO:0000313" key="3">
    <source>
        <dbReference type="EMBL" id="CAA7405521.1"/>
    </source>
</evidence>
<accession>A0A7I8L661</accession>
<dbReference type="EMBL" id="LR743598">
    <property type="protein sequence ID" value="CAA2629395.1"/>
    <property type="molecule type" value="Genomic_DNA"/>
</dbReference>
<organism evidence="3 4">
    <name type="scientific">Spirodela intermedia</name>
    <name type="common">Intermediate duckweed</name>
    <dbReference type="NCBI Taxonomy" id="51605"/>
    <lineage>
        <taxon>Eukaryota</taxon>
        <taxon>Viridiplantae</taxon>
        <taxon>Streptophyta</taxon>
        <taxon>Embryophyta</taxon>
        <taxon>Tracheophyta</taxon>
        <taxon>Spermatophyta</taxon>
        <taxon>Magnoliopsida</taxon>
        <taxon>Liliopsida</taxon>
        <taxon>Araceae</taxon>
        <taxon>Lemnoideae</taxon>
        <taxon>Spirodela</taxon>
    </lineage>
</organism>
<dbReference type="Gene3D" id="2.60.20.30">
    <property type="match status" value="1"/>
</dbReference>
<dbReference type="SUPFAM" id="SSF49695">
    <property type="entry name" value="gamma-Crystallin-like"/>
    <property type="match status" value="1"/>
</dbReference>
<dbReference type="AlphaFoldDB" id="A0A7I8L661"/>
<protein>
    <submittedName>
        <fullName evidence="3">Uncharacterized protein</fullName>
    </submittedName>
</protein>
<keyword evidence="1" id="KW-0732">Signal</keyword>
<dbReference type="EMBL" id="LR746274">
    <property type="protein sequence ID" value="CAA7405521.1"/>
    <property type="molecule type" value="Genomic_DNA"/>
</dbReference>
<evidence type="ECO:0000313" key="4">
    <source>
        <dbReference type="Proteomes" id="UP000663760"/>
    </source>
</evidence>
<proteinExistence type="predicted"/>
<gene>
    <name evidence="2" type="ORF">SI7747_11015033</name>
    <name evidence="3" type="ORF">SI8410_11016199</name>
</gene>
<feature type="chain" id="PRO_5045020062" evidence="1">
    <location>
        <begin position="28"/>
        <end position="106"/>
    </location>
</feature>
<keyword evidence="4" id="KW-1185">Reference proteome</keyword>
<evidence type="ECO:0000256" key="1">
    <source>
        <dbReference type="SAM" id="SignalP"/>
    </source>
</evidence>
<dbReference type="GO" id="GO:0006952">
    <property type="term" value="P:defense response"/>
    <property type="evidence" value="ECO:0007669"/>
    <property type="project" value="InterPro"/>
</dbReference>